<gene>
    <name evidence="1" type="primary">Necator_chrIII.g9585</name>
    <name evidence="1" type="ORF">RB195_008820</name>
</gene>
<evidence type="ECO:0000313" key="2">
    <source>
        <dbReference type="Proteomes" id="UP001303046"/>
    </source>
</evidence>
<sequence length="142" mass="15536">MSPCPLTETLFRGSASVNTGARPPPPINMGPPLGTWSHLTNVRNAVVKLDANVAKEVHAKKIVSVARKVANVGRTVNVKATNVAVMRNVVEVKRNAVLRVRNAVKRKHAASRCNRLRLDLWRYGTIGSTVINSISLLLFFFA</sequence>
<evidence type="ECO:0000313" key="1">
    <source>
        <dbReference type="EMBL" id="KAK6740599.1"/>
    </source>
</evidence>
<name>A0ABR1CQH0_NECAM</name>
<reference evidence="1 2" key="1">
    <citation type="submission" date="2023-08" db="EMBL/GenBank/DDBJ databases">
        <title>A Necator americanus chromosomal reference genome.</title>
        <authorList>
            <person name="Ilik V."/>
            <person name="Petrzelkova K.J."/>
            <person name="Pardy F."/>
            <person name="Fuh T."/>
            <person name="Niatou-Singa F.S."/>
            <person name="Gouil Q."/>
            <person name="Baker L."/>
            <person name="Ritchie M.E."/>
            <person name="Jex A.R."/>
            <person name="Gazzola D."/>
            <person name="Li H."/>
            <person name="Toshio Fujiwara R."/>
            <person name="Zhan B."/>
            <person name="Aroian R.V."/>
            <person name="Pafco B."/>
            <person name="Schwarz E.M."/>
        </authorList>
    </citation>
    <scope>NUCLEOTIDE SEQUENCE [LARGE SCALE GENOMIC DNA]</scope>
    <source>
        <strain evidence="1 2">Aroian</strain>
        <tissue evidence="1">Whole animal</tissue>
    </source>
</reference>
<keyword evidence="2" id="KW-1185">Reference proteome</keyword>
<proteinExistence type="predicted"/>
<dbReference type="EMBL" id="JAVFWL010000003">
    <property type="protein sequence ID" value="KAK6740599.1"/>
    <property type="molecule type" value="Genomic_DNA"/>
</dbReference>
<organism evidence="1 2">
    <name type="scientific">Necator americanus</name>
    <name type="common">Human hookworm</name>
    <dbReference type="NCBI Taxonomy" id="51031"/>
    <lineage>
        <taxon>Eukaryota</taxon>
        <taxon>Metazoa</taxon>
        <taxon>Ecdysozoa</taxon>
        <taxon>Nematoda</taxon>
        <taxon>Chromadorea</taxon>
        <taxon>Rhabditida</taxon>
        <taxon>Rhabditina</taxon>
        <taxon>Rhabditomorpha</taxon>
        <taxon>Strongyloidea</taxon>
        <taxon>Ancylostomatidae</taxon>
        <taxon>Bunostominae</taxon>
        <taxon>Necator</taxon>
    </lineage>
</organism>
<accession>A0ABR1CQH0</accession>
<dbReference type="Proteomes" id="UP001303046">
    <property type="component" value="Unassembled WGS sequence"/>
</dbReference>
<comment type="caution">
    <text evidence="1">The sequence shown here is derived from an EMBL/GenBank/DDBJ whole genome shotgun (WGS) entry which is preliminary data.</text>
</comment>
<protein>
    <submittedName>
        <fullName evidence="1">Uncharacterized protein</fullName>
    </submittedName>
</protein>